<gene>
    <name evidence="1" type="ORF">CALCODRAFT_507089</name>
</gene>
<accession>A0A165I445</accession>
<organism evidence="1 2">
    <name type="scientific">Calocera cornea HHB12733</name>
    <dbReference type="NCBI Taxonomy" id="1353952"/>
    <lineage>
        <taxon>Eukaryota</taxon>
        <taxon>Fungi</taxon>
        <taxon>Dikarya</taxon>
        <taxon>Basidiomycota</taxon>
        <taxon>Agaricomycotina</taxon>
        <taxon>Dacrymycetes</taxon>
        <taxon>Dacrymycetales</taxon>
        <taxon>Dacrymycetaceae</taxon>
        <taxon>Calocera</taxon>
    </lineage>
</organism>
<dbReference type="InParanoid" id="A0A165I445"/>
<keyword evidence="2" id="KW-1185">Reference proteome</keyword>
<dbReference type="Proteomes" id="UP000076842">
    <property type="component" value="Unassembled WGS sequence"/>
</dbReference>
<sequence>MCQRIDGMHHYTDRAHGVSYITNFPDNLSWGHSQGYNMSNYLATASCVQKLLAKPPQETIQSAFLTIIANKFQTVFGSDEPGREFVATFNAQLGMKPRKDLAHYPAASLKKSDFVFLEIKIKKRFDKEAAQFPKEKQTWSINFTLSAVFLLEEGTGASGDDNNVTYNF</sequence>
<reference evidence="1 2" key="1">
    <citation type="journal article" date="2016" name="Mol. Biol. Evol.">
        <title>Comparative Genomics of Early-Diverging Mushroom-Forming Fungi Provides Insights into the Origins of Lignocellulose Decay Capabilities.</title>
        <authorList>
            <person name="Nagy L.G."/>
            <person name="Riley R."/>
            <person name="Tritt A."/>
            <person name="Adam C."/>
            <person name="Daum C."/>
            <person name="Floudas D."/>
            <person name="Sun H."/>
            <person name="Yadav J.S."/>
            <person name="Pangilinan J."/>
            <person name="Larsson K.H."/>
            <person name="Matsuura K."/>
            <person name="Barry K."/>
            <person name="Labutti K."/>
            <person name="Kuo R."/>
            <person name="Ohm R.A."/>
            <person name="Bhattacharya S.S."/>
            <person name="Shirouzu T."/>
            <person name="Yoshinaga Y."/>
            <person name="Martin F.M."/>
            <person name="Grigoriev I.V."/>
            <person name="Hibbett D.S."/>
        </authorList>
    </citation>
    <scope>NUCLEOTIDE SEQUENCE [LARGE SCALE GENOMIC DNA]</scope>
    <source>
        <strain evidence="1 2">HHB12733</strain>
    </source>
</reference>
<evidence type="ECO:0000313" key="1">
    <source>
        <dbReference type="EMBL" id="KZT60104.1"/>
    </source>
</evidence>
<evidence type="ECO:0000313" key="2">
    <source>
        <dbReference type="Proteomes" id="UP000076842"/>
    </source>
</evidence>
<name>A0A165I445_9BASI</name>
<protein>
    <submittedName>
        <fullName evidence="1">Uncharacterized protein</fullName>
    </submittedName>
</protein>
<proteinExistence type="predicted"/>
<dbReference type="EMBL" id="KV423934">
    <property type="protein sequence ID" value="KZT60104.1"/>
    <property type="molecule type" value="Genomic_DNA"/>
</dbReference>
<dbReference type="AlphaFoldDB" id="A0A165I445"/>